<comment type="caution">
    <text evidence="3">The sequence shown here is derived from an EMBL/GenBank/DDBJ whole genome shotgun (WGS) entry which is preliminary data.</text>
</comment>
<feature type="signal peptide" evidence="2">
    <location>
        <begin position="1"/>
        <end position="27"/>
    </location>
</feature>
<gene>
    <name evidence="3" type="ORF">BCR44DRAFT_39470</name>
</gene>
<evidence type="ECO:0000256" key="1">
    <source>
        <dbReference type="SAM" id="MobiDB-lite"/>
    </source>
</evidence>
<reference evidence="3 4" key="1">
    <citation type="submission" date="2016-07" db="EMBL/GenBank/DDBJ databases">
        <title>Pervasive Adenine N6-methylation of Active Genes in Fungi.</title>
        <authorList>
            <consortium name="DOE Joint Genome Institute"/>
            <person name="Mondo S.J."/>
            <person name="Dannebaum R.O."/>
            <person name="Kuo R.C."/>
            <person name="Labutti K."/>
            <person name="Haridas S."/>
            <person name="Kuo A."/>
            <person name="Salamov A."/>
            <person name="Ahrendt S.R."/>
            <person name="Lipzen A."/>
            <person name="Sullivan W."/>
            <person name="Andreopoulos W.B."/>
            <person name="Clum A."/>
            <person name="Lindquist E."/>
            <person name="Daum C."/>
            <person name="Ramamoorthy G.K."/>
            <person name="Gryganskyi A."/>
            <person name="Culley D."/>
            <person name="Magnuson J.K."/>
            <person name="James T.Y."/>
            <person name="O'Malley M.A."/>
            <person name="Stajich J.E."/>
            <person name="Spatafora J.W."/>
            <person name="Visel A."/>
            <person name="Grigoriev I.V."/>
        </authorList>
    </citation>
    <scope>NUCLEOTIDE SEQUENCE [LARGE SCALE GENOMIC DNA]</scope>
    <source>
        <strain evidence="3 4">PL171</strain>
    </source>
</reference>
<dbReference type="AlphaFoldDB" id="A0A1Y2HNQ6"/>
<evidence type="ECO:0000313" key="4">
    <source>
        <dbReference type="Proteomes" id="UP000193411"/>
    </source>
</evidence>
<keyword evidence="2" id="KW-0732">Signal</keyword>
<feature type="compositionally biased region" description="Low complexity" evidence="1">
    <location>
        <begin position="28"/>
        <end position="67"/>
    </location>
</feature>
<feature type="compositionally biased region" description="Low complexity" evidence="1">
    <location>
        <begin position="76"/>
        <end position="85"/>
    </location>
</feature>
<keyword evidence="4" id="KW-1185">Reference proteome</keyword>
<proteinExistence type="predicted"/>
<accession>A0A1Y2HNQ6</accession>
<evidence type="ECO:0000313" key="3">
    <source>
        <dbReference type="EMBL" id="ORZ36227.1"/>
    </source>
</evidence>
<name>A0A1Y2HNQ6_9FUNG</name>
<dbReference type="EMBL" id="MCFL01000018">
    <property type="protein sequence ID" value="ORZ36227.1"/>
    <property type="molecule type" value="Genomic_DNA"/>
</dbReference>
<evidence type="ECO:0000256" key="2">
    <source>
        <dbReference type="SAM" id="SignalP"/>
    </source>
</evidence>
<feature type="region of interest" description="Disordered" evidence="1">
    <location>
        <begin position="28"/>
        <end position="115"/>
    </location>
</feature>
<protein>
    <submittedName>
        <fullName evidence="3">Uncharacterized protein</fullName>
    </submittedName>
</protein>
<organism evidence="3 4">
    <name type="scientific">Catenaria anguillulae PL171</name>
    <dbReference type="NCBI Taxonomy" id="765915"/>
    <lineage>
        <taxon>Eukaryota</taxon>
        <taxon>Fungi</taxon>
        <taxon>Fungi incertae sedis</taxon>
        <taxon>Blastocladiomycota</taxon>
        <taxon>Blastocladiomycetes</taxon>
        <taxon>Blastocladiales</taxon>
        <taxon>Catenariaceae</taxon>
        <taxon>Catenaria</taxon>
    </lineage>
</organism>
<feature type="compositionally biased region" description="Polar residues" evidence="1">
    <location>
        <begin position="97"/>
        <end position="114"/>
    </location>
</feature>
<sequence>MVVVRTSTLVFAAFLLVAAFSASTASALPSRSSSRSSSSSSSSSSRSRSSSSSSSSSANSATSIAARNRARERNRQASSSSSSSFHKNRSSWANCPATGNTRPIGVGSSTSPVSDGNGAKGWYEYDSCRHTCWFVQGESNRDGSITTTMTTRYTTACPSGSFSFEEDLGDDEAGESSGSVRSLPPLTSMSLLVAFVVVIGAIH</sequence>
<feature type="chain" id="PRO_5010988376" evidence="2">
    <location>
        <begin position="28"/>
        <end position="203"/>
    </location>
</feature>
<dbReference type="Proteomes" id="UP000193411">
    <property type="component" value="Unassembled WGS sequence"/>
</dbReference>